<proteinExistence type="predicted"/>
<dbReference type="AlphaFoldDB" id="A0A2P2MB44"/>
<name>A0A2P2MB44_RHIMU</name>
<sequence length="86" mass="10128">MGSAMISQKGKTIRCSPIFRITKYTELLHNVGKHRTLNAFKMLNTTRLEYYTSKKNDGYRNRQNFLQGKTKTCPTKFTYQLVKQFL</sequence>
<dbReference type="EMBL" id="GGEC01046981">
    <property type="protein sequence ID" value="MBX27465.1"/>
    <property type="molecule type" value="Transcribed_RNA"/>
</dbReference>
<protein>
    <submittedName>
        <fullName evidence="1">Uncharacterized protein</fullName>
    </submittedName>
</protein>
<accession>A0A2P2MB44</accession>
<evidence type="ECO:0000313" key="1">
    <source>
        <dbReference type="EMBL" id="MBX27465.1"/>
    </source>
</evidence>
<reference evidence="1" key="1">
    <citation type="submission" date="2018-02" db="EMBL/GenBank/DDBJ databases">
        <title>Rhizophora mucronata_Transcriptome.</title>
        <authorList>
            <person name="Meera S.P."/>
            <person name="Sreeshan A."/>
            <person name="Augustine A."/>
        </authorList>
    </citation>
    <scope>NUCLEOTIDE SEQUENCE</scope>
    <source>
        <tissue evidence="1">Leaf</tissue>
    </source>
</reference>
<organism evidence="1">
    <name type="scientific">Rhizophora mucronata</name>
    <name type="common">Asiatic mangrove</name>
    <dbReference type="NCBI Taxonomy" id="61149"/>
    <lineage>
        <taxon>Eukaryota</taxon>
        <taxon>Viridiplantae</taxon>
        <taxon>Streptophyta</taxon>
        <taxon>Embryophyta</taxon>
        <taxon>Tracheophyta</taxon>
        <taxon>Spermatophyta</taxon>
        <taxon>Magnoliopsida</taxon>
        <taxon>eudicotyledons</taxon>
        <taxon>Gunneridae</taxon>
        <taxon>Pentapetalae</taxon>
        <taxon>rosids</taxon>
        <taxon>fabids</taxon>
        <taxon>Malpighiales</taxon>
        <taxon>Rhizophoraceae</taxon>
        <taxon>Rhizophora</taxon>
    </lineage>
</organism>